<evidence type="ECO:0000256" key="1">
    <source>
        <dbReference type="ARBA" id="ARBA00022602"/>
    </source>
</evidence>
<keyword evidence="3 5" id="KW-0288">FMN</keyword>
<gene>
    <name evidence="5" type="primary">ubiX</name>
    <name evidence="7" type="ORF">SPIRO4BDMA_40155</name>
</gene>
<feature type="domain" description="Flavoprotein" evidence="6">
    <location>
        <begin position="4"/>
        <end position="186"/>
    </location>
</feature>
<dbReference type="EC" id="2.5.1.129" evidence="5"/>
<feature type="binding site" evidence="5">
    <location>
        <begin position="100"/>
        <end position="103"/>
    </location>
    <ligand>
        <name>FMN</name>
        <dbReference type="ChEBI" id="CHEBI:58210"/>
    </ligand>
</feature>
<keyword evidence="1 5" id="KW-0637">Prenyltransferase</keyword>
<evidence type="ECO:0000256" key="3">
    <source>
        <dbReference type="ARBA" id="ARBA00022643"/>
    </source>
</evidence>
<dbReference type="GO" id="GO:0106141">
    <property type="term" value="F:flavin prenyltransferase activity"/>
    <property type="evidence" value="ECO:0007669"/>
    <property type="project" value="UniProtKB-EC"/>
</dbReference>
<dbReference type="GO" id="GO:0016829">
    <property type="term" value="F:lyase activity"/>
    <property type="evidence" value="ECO:0007669"/>
    <property type="project" value="UniProtKB-KW"/>
</dbReference>
<feature type="binding site" evidence="5">
    <location>
        <position position="112"/>
    </location>
    <ligand>
        <name>FMN</name>
        <dbReference type="ChEBI" id="CHEBI:58210"/>
    </ligand>
</feature>
<organism evidence="7">
    <name type="scientific">uncultured spirochete</name>
    <dbReference type="NCBI Taxonomy" id="156406"/>
    <lineage>
        <taxon>Bacteria</taxon>
        <taxon>Pseudomonadati</taxon>
        <taxon>Spirochaetota</taxon>
        <taxon>Spirochaetia</taxon>
        <taxon>Spirochaetales</taxon>
        <taxon>environmental samples</taxon>
    </lineage>
</organism>
<dbReference type="InterPro" id="IPR004507">
    <property type="entry name" value="UbiX-like"/>
</dbReference>
<comment type="similarity">
    <text evidence="5">Belongs to the UbiX/PAD1 family.</text>
</comment>
<accession>A0A3P3XMQ9</accession>
<feature type="binding site" evidence="5">
    <location>
        <position position="37"/>
    </location>
    <ligand>
        <name>FMN</name>
        <dbReference type="ChEBI" id="CHEBI:58210"/>
    </ligand>
</feature>
<protein>
    <recommendedName>
        <fullName evidence="5">Flavin prenyltransferase UbiX</fullName>
        <ecNumber evidence="5">2.5.1.129</ecNumber>
    </recommendedName>
</protein>
<proteinExistence type="inferred from homology"/>
<dbReference type="NCBIfam" id="TIGR00421">
    <property type="entry name" value="ubiX_pad"/>
    <property type="match status" value="1"/>
</dbReference>
<evidence type="ECO:0000256" key="4">
    <source>
        <dbReference type="ARBA" id="ARBA00022679"/>
    </source>
</evidence>
<dbReference type="InterPro" id="IPR003382">
    <property type="entry name" value="Flavoprotein"/>
</dbReference>
<comment type="catalytic activity">
    <reaction evidence="5">
        <text>dimethylallyl phosphate + FMNH2 = prenylated FMNH2 + phosphate</text>
        <dbReference type="Rhea" id="RHEA:37743"/>
        <dbReference type="ChEBI" id="CHEBI:43474"/>
        <dbReference type="ChEBI" id="CHEBI:57618"/>
        <dbReference type="ChEBI" id="CHEBI:87467"/>
        <dbReference type="ChEBI" id="CHEBI:88052"/>
        <dbReference type="EC" id="2.5.1.129"/>
    </reaction>
</comment>
<dbReference type="AlphaFoldDB" id="A0A3P3XMQ9"/>
<evidence type="ECO:0000259" key="6">
    <source>
        <dbReference type="Pfam" id="PF02441"/>
    </source>
</evidence>
<feature type="binding site" evidence="5">
    <location>
        <position position="165"/>
    </location>
    <ligand>
        <name>dimethylallyl phosphate</name>
        <dbReference type="ChEBI" id="CHEBI:88052"/>
    </ligand>
</feature>
<keyword evidence="2 5" id="KW-0285">Flavoprotein</keyword>
<sequence>MPIRYLVCITGASGGVYAVRLMSALAARGVILHVVASEWGARVLLEETGRPLGYWLGKLRTQGGPDGGPALITLHDNSDFSAPVASGSFRLCGTVIAPCSMGTLGAISSGICSNLIHRAGAVALKEGWPFIVVPRETPLSLVSIRAMSQLKEAGAVILPASPSFYGKPKDIESLVDTVVYRILDHLGIVDKNVFRWSREES</sequence>
<dbReference type="HAMAP" id="MF_01984">
    <property type="entry name" value="ubiX_pad"/>
    <property type="match status" value="1"/>
</dbReference>
<dbReference type="Gene3D" id="3.40.50.1950">
    <property type="entry name" value="Flavin prenyltransferase-like"/>
    <property type="match status" value="1"/>
</dbReference>
<evidence type="ECO:0000256" key="5">
    <source>
        <dbReference type="HAMAP-Rule" id="MF_01984"/>
    </source>
</evidence>
<evidence type="ECO:0000256" key="2">
    <source>
        <dbReference type="ARBA" id="ARBA00022630"/>
    </source>
</evidence>
<feature type="binding site" evidence="5">
    <location>
        <position position="181"/>
    </location>
    <ligand>
        <name>dimethylallyl phosphate</name>
        <dbReference type="ChEBI" id="CHEBI:88052"/>
    </ligand>
</feature>
<name>A0A3P3XMQ9_9SPIR</name>
<reference evidence="7" key="1">
    <citation type="submission" date="2017-02" db="EMBL/GenBank/DDBJ databases">
        <authorList>
            <person name="Regsiter A."/>
            <person name="William W."/>
        </authorList>
    </citation>
    <scope>NUCLEOTIDE SEQUENCE</scope>
    <source>
        <strain evidence="7">BdmA 4</strain>
    </source>
</reference>
<dbReference type="Pfam" id="PF02441">
    <property type="entry name" value="Flavoprotein"/>
    <property type="match status" value="1"/>
</dbReference>
<comment type="function">
    <text evidence="5">Flavin prenyltransferase that catalyzes the synthesis of the prenylated FMN cofactor (prenyl-FMN) for 4-hydroxy-3-polyprenylbenzoic acid decarboxylase UbiD. The prenyltransferase is metal-independent and links a dimethylallyl moiety from dimethylallyl monophosphate (DMAP) to the flavin N5 and C6 atoms of FMN.</text>
</comment>
<dbReference type="SUPFAM" id="SSF52507">
    <property type="entry name" value="Homo-oligomeric flavin-containing Cys decarboxylases, HFCD"/>
    <property type="match status" value="1"/>
</dbReference>
<feature type="binding site" evidence="5">
    <location>
        <position position="135"/>
    </location>
    <ligand>
        <name>FMN</name>
        <dbReference type="ChEBI" id="CHEBI:58210"/>
    </ligand>
</feature>
<keyword evidence="7" id="KW-0456">Lyase</keyword>
<dbReference type="InterPro" id="IPR036551">
    <property type="entry name" value="Flavin_trans-like"/>
</dbReference>
<feature type="binding site" evidence="5">
    <location>
        <begin position="11"/>
        <end position="13"/>
    </location>
    <ligand>
        <name>FMN</name>
        <dbReference type="ChEBI" id="CHEBI:58210"/>
    </ligand>
</feature>
<evidence type="ECO:0000313" key="7">
    <source>
        <dbReference type="EMBL" id="SLM17586.1"/>
    </source>
</evidence>
<keyword evidence="4 5" id="KW-0808">Transferase</keyword>
<dbReference type="EMBL" id="FWDO01000004">
    <property type="protein sequence ID" value="SLM17586.1"/>
    <property type="molecule type" value="Genomic_DNA"/>
</dbReference>